<protein>
    <submittedName>
        <fullName evidence="3">Barstar (Barnase inhibitor)</fullName>
    </submittedName>
</protein>
<dbReference type="Pfam" id="PF01337">
    <property type="entry name" value="Barstar"/>
    <property type="match status" value="1"/>
</dbReference>
<proteinExistence type="inferred from homology"/>
<dbReference type="Proteomes" id="UP000466848">
    <property type="component" value="Chromosome"/>
</dbReference>
<dbReference type="KEGG" id="abut:Ami103574_08850"/>
<gene>
    <name evidence="3" type="ORF">Ami103574_08850</name>
</gene>
<dbReference type="EMBL" id="CP048649">
    <property type="protein sequence ID" value="QIB69431.1"/>
    <property type="molecule type" value="Genomic_DNA"/>
</dbReference>
<dbReference type="InterPro" id="IPR035905">
    <property type="entry name" value="Barstar-like_sf"/>
</dbReference>
<dbReference type="RefSeq" id="WP_163066674.1">
    <property type="nucleotide sequence ID" value="NZ_CP048649.1"/>
</dbReference>
<sequence length="98" mass="11289">MKSFIIDGNNFSNLDGFFCEIDKLLTKNLDWKTGHNFNAFNDLLRGDFGAHSYEEPILLKWINYNKSKACLGNDIILQIIEIILDCNNSGHDCKLELY</sequence>
<feature type="domain" description="Barstar (barnase inhibitor)" evidence="2">
    <location>
        <begin position="1"/>
        <end position="88"/>
    </location>
</feature>
<keyword evidence="4" id="KW-1185">Reference proteome</keyword>
<evidence type="ECO:0000313" key="4">
    <source>
        <dbReference type="Proteomes" id="UP000466848"/>
    </source>
</evidence>
<evidence type="ECO:0000256" key="1">
    <source>
        <dbReference type="ARBA" id="ARBA00006845"/>
    </source>
</evidence>
<reference evidence="3 4" key="1">
    <citation type="submission" date="2020-02" db="EMBL/GenBank/DDBJ databases">
        <authorList>
            <person name="Kim Y.B."/>
            <person name="Roh S.W."/>
        </authorList>
    </citation>
    <scope>NUCLEOTIDE SEQUENCE [LARGE SCALE GENOMIC DNA]</scope>
    <source>
        <strain evidence="3 4">DSM 103574</strain>
    </source>
</reference>
<dbReference type="Gene3D" id="3.30.370.10">
    <property type="entry name" value="Barstar-like"/>
    <property type="match status" value="1"/>
</dbReference>
<dbReference type="InterPro" id="IPR000468">
    <property type="entry name" value="Barstar"/>
</dbReference>
<evidence type="ECO:0000313" key="3">
    <source>
        <dbReference type="EMBL" id="QIB69431.1"/>
    </source>
</evidence>
<organism evidence="3 4">
    <name type="scientific">Aminipila butyrica</name>
    <dbReference type="NCBI Taxonomy" id="433296"/>
    <lineage>
        <taxon>Bacteria</taxon>
        <taxon>Bacillati</taxon>
        <taxon>Bacillota</taxon>
        <taxon>Clostridia</taxon>
        <taxon>Peptostreptococcales</taxon>
        <taxon>Anaerovoracaceae</taxon>
        <taxon>Aminipila</taxon>
    </lineage>
</organism>
<dbReference type="SUPFAM" id="SSF52038">
    <property type="entry name" value="Barstar-related"/>
    <property type="match status" value="1"/>
</dbReference>
<accession>A0A858BTT4</accession>
<dbReference type="AlphaFoldDB" id="A0A858BTT4"/>
<comment type="similarity">
    <text evidence="1">Belongs to the barstar family.</text>
</comment>
<name>A0A858BTT4_9FIRM</name>
<evidence type="ECO:0000259" key="2">
    <source>
        <dbReference type="Pfam" id="PF01337"/>
    </source>
</evidence>